<dbReference type="EC" id="3.1.11.6" evidence="5"/>
<dbReference type="STRING" id="96561.Dole_1665"/>
<dbReference type="AlphaFoldDB" id="A9A0G9"/>
<sequence length="448" mass="49610">MAQTHTSLPESGIYTVSRLTGEIKVLLEKQFPIIWVEGEISNFKRPGSGHFYFTLKDSTAQVQAVMFVNQNRGLKFMPEDGMKITGLGRISVYAPRGNYQVIFEHIMPQGMGELVAAFEQLKKKLADEGLFDPGRKKPVPFLPAKVCLISSPTGAVVHDMIHVMTRRFPGIEIEILPASVQGDKAAVEIAAALALANRRADADVLVVARGGGSLEDLFAFNTETVARAVAASAIPVVSAVGHETDFTICDFVADLRAPTPSAAAELIVPVKKELLAHCRNLRVRMVKGFDNIIRHRRRALRDMAKRLIDPRRALGDALLRLDELAMRLVRALDREIAKRAERLAWQQKQLFSRMPERLTTEGLALTDRLVERLSSAMQTTYLRENRHRVDGLTQRLFALSPRAVLERGYSITQKVSDGQVIKKTGQADPGDALTIIVSDGSVRCTVDR</sequence>
<dbReference type="eggNOG" id="COG1570">
    <property type="taxonomic scope" value="Bacteria"/>
</dbReference>
<comment type="similarity">
    <text evidence="5 6">Belongs to the XseA family.</text>
</comment>
<evidence type="ECO:0000259" key="8">
    <source>
        <dbReference type="Pfam" id="PF13742"/>
    </source>
</evidence>
<dbReference type="RefSeq" id="WP_012175085.1">
    <property type="nucleotide sequence ID" value="NC_009943.1"/>
</dbReference>
<evidence type="ECO:0000256" key="3">
    <source>
        <dbReference type="ARBA" id="ARBA00022801"/>
    </source>
</evidence>
<keyword evidence="10" id="KW-1185">Reference proteome</keyword>
<dbReference type="GO" id="GO:0003676">
    <property type="term" value="F:nucleic acid binding"/>
    <property type="evidence" value="ECO:0007669"/>
    <property type="project" value="InterPro"/>
</dbReference>
<keyword evidence="3 5" id="KW-0378">Hydrolase</keyword>
<dbReference type="GO" id="GO:0009318">
    <property type="term" value="C:exodeoxyribonuclease VII complex"/>
    <property type="evidence" value="ECO:0007669"/>
    <property type="project" value="UniProtKB-UniRule"/>
</dbReference>
<proteinExistence type="inferred from homology"/>
<evidence type="ECO:0000259" key="7">
    <source>
        <dbReference type="Pfam" id="PF02601"/>
    </source>
</evidence>
<protein>
    <recommendedName>
        <fullName evidence="5">Exodeoxyribonuclease 7 large subunit</fullName>
        <ecNumber evidence="5">3.1.11.6</ecNumber>
    </recommendedName>
    <alternativeName>
        <fullName evidence="5">Exodeoxyribonuclease VII large subunit</fullName>
        <shortName evidence="5">Exonuclease VII large subunit</shortName>
    </alternativeName>
</protein>
<accession>A9A0G9</accession>
<feature type="domain" description="OB-fold nucleic acid binding" evidence="8">
    <location>
        <begin position="14"/>
        <end position="106"/>
    </location>
</feature>
<dbReference type="Proteomes" id="UP000008561">
    <property type="component" value="Chromosome"/>
</dbReference>
<dbReference type="Pfam" id="PF02601">
    <property type="entry name" value="Exonuc_VII_L"/>
    <property type="match status" value="1"/>
</dbReference>
<keyword evidence="4 5" id="KW-0269">Exonuclease</keyword>
<dbReference type="PANTHER" id="PTHR30008:SF0">
    <property type="entry name" value="EXODEOXYRIBONUCLEASE 7 LARGE SUBUNIT"/>
    <property type="match status" value="1"/>
</dbReference>
<dbReference type="HOGENOM" id="CLU_023625_3_1_7"/>
<dbReference type="KEGG" id="dol:Dole_1665"/>
<name>A9A0G9_DESOH</name>
<dbReference type="GO" id="GO:0006308">
    <property type="term" value="P:DNA catabolic process"/>
    <property type="evidence" value="ECO:0007669"/>
    <property type="project" value="UniProtKB-UniRule"/>
</dbReference>
<dbReference type="InterPro" id="IPR003753">
    <property type="entry name" value="Exonuc_VII_L"/>
</dbReference>
<comment type="subunit">
    <text evidence="5">Heterooligomer composed of large and small subunits.</text>
</comment>
<evidence type="ECO:0000256" key="4">
    <source>
        <dbReference type="ARBA" id="ARBA00022839"/>
    </source>
</evidence>
<dbReference type="HAMAP" id="MF_00378">
    <property type="entry name" value="Exonuc_7_L"/>
    <property type="match status" value="1"/>
</dbReference>
<evidence type="ECO:0000256" key="1">
    <source>
        <dbReference type="ARBA" id="ARBA00022490"/>
    </source>
</evidence>
<dbReference type="EMBL" id="CP000859">
    <property type="protein sequence ID" value="ABW67469.1"/>
    <property type="molecule type" value="Genomic_DNA"/>
</dbReference>
<gene>
    <name evidence="5" type="primary">xseA</name>
    <name evidence="9" type="ordered locus">Dole_1665</name>
</gene>
<keyword evidence="1 5" id="KW-0963">Cytoplasm</keyword>
<dbReference type="CDD" id="cd04489">
    <property type="entry name" value="ExoVII_LU_OBF"/>
    <property type="match status" value="1"/>
</dbReference>
<dbReference type="InterPro" id="IPR025824">
    <property type="entry name" value="OB-fold_nuc-bd_dom"/>
</dbReference>
<dbReference type="GO" id="GO:0008855">
    <property type="term" value="F:exodeoxyribonuclease VII activity"/>
    <property type="evidence" value="ECO:0007669"/>
    <property type="project" value="UniProtKB-UniRule"/>
</dbReference>
<dbReference type="NCBIfam" id="TIGR00237">
    <property type="entry name" value="xseA"/>
    <property type="match status" value="1"/>
</dbReference>
<comment type="subcellular location">
    <subcellularLocation>
        <location evidence="5 6">Cytoplasm</location>
    </subcellularLocation>
</comment>
<feature type="domain" description="Exonuclease VII large subunit C-terminal" evidence="7">
    <location>
        <begin position="130"/>
        <end position="445"/>
    </location>
</feature>
<evidence type="ECO:0000256" key="6">
    <source>
        <dbReference type="RuleBase" id="RU004355"/>
    </source>
</evidence>
<dbReference type="InterPro" id="IPR020579">
    <property type="entry name" value="Exonuc_VII_lsu_C"/>
</dbReference>
<reference evidence="9 10" key="1">
    <citation type="submission" date="2007-10" db="EMBL/GenBank/DDBJ databases">
        <title>Complete sequence of Desulfococcus oleovorans Hxd3.</title>
        <authorList>
            <consortium name="US DOE Joint Genome Institute"/>
            <person name="Copeland A."/>
            <person name="Lucas S."/>
            <person name="Lapidus A."/>
            <person name="Barry K."/>
            <person name="Glavina del Rio T."/>
            <person name="Dalin E."/>
            <person name="Tice H."/>
            <person name="Pitluck S."/>
            <person name="Kiss H."/>
            <person name="Brettin T."/>
            <person name="Bruce D."/>
            <person name="Detter J.C."/>
            <person name="Han C."/>
            <person name="Schmutz J."/>
            <person name="Larimer F."/>
            <person name="Land M."/>
            <person name="Hauser L."/>
            <person name="Kyrpides N."/>
            <person name="Kim E."/>
            <person name="Wawrik B."/>
            <person name="Richardson P."/>
        </authorList>
    </citation>
    <scope>NUCLEOTIDE SEQUENCE [LARGE SCALE GENOMIC DNA]</scope>
    <source>
        <strain evidence="10">DSM 6200 / JCM 39069 / Hxd3</strain>
    </source>
</reference>
<dbReference type="OrthoDB" id="9802795at2"/>
<evidence type="ECO:0000313" key="9">
    <source>
        <dbReference type="EMBL" id="ABW67469.1"/>
    </source>
</evidence>
<organism evidence="9 10">
    <name type="scientific">Desulfosudis oleivorans (strain DSM 6200 / JCM 39069 / Hxd3)</name>
    <name type="common">Desulfococcus oleovorans</name>
    <dbReference type="NCBI Taxonomy" id="96561"/>
    <lineage>
        <taxon>Bacteria</taxon>
        <taxon>Pseudomonadati</taxon>
        <taxon>Thermodesulfobacteriota</taxon>
        <taxon>Desulfobacteria</taxon>
        <taxon>Desulfobacterales</taxon>
        <taxon>Desulfosudaceae</taxon>
        <taxon>Desulfosudis</taxon>
    </lineage>
</organism>
<evidence type="ECO:0000313" key="10">
    <source>
        <dbReference type="Proteomes" id="UP000008561"/>
    </source>
</evidence>
<dbReference type="Pfam" id="PF13742">
    <property type="entry name" value="tRNA_anti_2"/>
    <property type="match status" value="1"/>
</dbReference>
<comment type="catalytic activity">
    <reaction evidence="5 6">
        <text>Exonucleolytic cleavage in either 5'- to 3'- or 3'- to 5'-direction to yield nucleoside 5'-phosphates.</text>
        <dbReference type="EC" id="3.1.11.6"/>
    </reaction>
</comment>
<evidence type="ECO:0000256" key="5">
    <source>
        <dbReference type="HAMAP-Rule" id="MF_00378"/>
    </source>
</evidence>
<comment type="function">
    <text evidence="5">Bidirectionally degrades single-stranded DNA into large acid-insoluble oligonucleotides, which are then degraded further into small acid-soluble oligonucleotides.</text>
</comment>
<evidence type="ECO:0000256" key="2">
    <source>
        <dbReference type="ARBA" id="ARBA00022722"/>
    </source>
</evidence>
<keyword evidence="2 5" id="KW-0540">Nuclease</keyword>
<dbReference type="GO" id="GO:0005737">
    <property type="term" value="C:cytoplasm"/>
    <property type="evidence" value="ECO:0007669"/>
    <property type="project" value="UniProtKB-SubCell"/>
</dbReference>
<dbReference type="PANTHER" id="PTHR30008">
    <property type="entry name" value="EXODEOXYRIBONUCLEASE 7 LARGE SUBUNIT"/>
    <property type="match status" value="1"/>
</dbReference>